<feature type="transmembrane region" description="Helical" evidence="10">
    <location>
        <begin position="108"/>
        <end position="133"/>
    </location>
</feature>
<dbReference type="CDD" id="cd06163">
    <property type="entry name" value="S2P-M50_PDZ_RseP-like"/>
    <property type="match status" value="1"/>
</dbReference>
<dbReference type="NCBIfam" id="TIGR00054">
    <property type="entry name" value="RIP metalloprotease RseP"/>
    <property type="match status" value="1"/>
</dbReference>
<accession>A0A380TG02</accession>
<reference evidence="12" key="1">
    <citation type="submission" date="2018-07" db="EMBL/GenBank/DDBJ databases">
        <authorList>
            <person name="Quirk P.G."/>
            <person name="Krulwich T.A."/>
        </authorList>
    </citation>
    <scope>NUCLEOTIDE SEQUENCE</scope>
</reference>
<keyword evidence="4 10" id="KW-0812">Transmembrane</keyword>
<evidence type="ECO:0000256" key="6">
    <source>
        <dbReference type="ARBA" id="ARBA00022833"/>
    </source>
</evidence>
<dbReference type="PANTHER" id="PTHR42837">
    <property type="entry name" value="REGULATOR OF SIGMA-E PROTEASE RSEP"/>
    <property type="match status" value="1"/>
</dbReference>
<evidence type="ECO:0000256" key="9">
    <source>
        <dbReference type="ARBA" id="ARBA00023136"/>
    </source>
</evidence>
<dbReference type="GO" id="GO:0004222">
    <property type="term" value="F:metalloendopeptidase activity"/>
    <property type="evidence" value="ECO:0007669"/>
    <property type="project" value="InterPro"/>
</dbReference>
<keyword evidence="7 10" id="KW-1133">Transmembrane helix</keyword>
<feature type="domain" description="PDZ" evidence="11">
    <location>
        <begin position="128"/>
        <end position="196"/>
    </location>
</feature>
<keyword evidence="3" id="KW-0645">Protease</keyword>
<name>A0A380TG02_9ZZZZ</name>
<evidence type="ECO:0000256" key="2">
    <source>
        <dbReference type="ARBA" id="ARBA00004141"/>
    </source>
</evidence>
<keyword evidence="9 10" id="KW-0472">Membrane</keyword>
<dbReference type="EC" id="3.4.24.-" evidence="12"/>
<comment type="cofactor">
    <cofactor evidence="1">
        <name>Zn(2+)</name>
        <dbReference type="ChEBI" id="CHEBI:29105"/>
    </cofactor>
</comment>
<dbReference type="InterPro" id="IPR008915">
    <property type="entry name" value="Peptidase_M50"/>
</dbReference>
<evidence type="ECO:0000256" key="1">
    <source>
        <dbReference type="ARBA" id="ARBA00001947"/>
    </source>
</evidence>
<feature type="transmembrane region" description="Helical" evidence="10">
    <location>
        <begin position="292"/>
        <end position="312"/>
    </location>
</feature>
<evidence type="ECO:0000256" key="4">
    <source>
        <dbReference type="ARBA" id="ARBA00022692"/>
    </source>
</evidence>
<dbReference type="InterPro" id="IPR001478">
    <property type="entry name" value="PDZ"/>
</dbReference>
<evidence type="ECO:0000259" key="11">
    <source>
        <dbReference type="SMART" id="SM00228"/>
    </source>
</evidence>
<gene>
    <name evidence="12" type="ORF">DF3PB_420013</name>
</gene>
<dbReference type="Pfam" id="PF17820">
    <property type="entry name" value="PDZ_6"/>
    <property type="match status" value="1"/>
</dbReference>
<evidence type="ECO:0000256" key="7">
    <source>
        <dbReference type="ARBA" id="ARBA00022989"/>
    </source>
</evidence>
<feature type="transmembrane region" description="Helical" evidence="10">
    <location>
        <begin position="6"/>
        <end position="25"/>
    </location>
</feature>
<evidence type="ECO:0000256" key="10">
    <source>
        <dbReference type="SAM" id="Phobius"/>
    </source>
</evidence>
<keyword evidence="8" id="KW-0482">Metalloprotease</keyword>
<dbReference type="CDD" id="cd23081">
    <property type="entry name" value="cpPDZ_EcRseP-like"/>
    <property type="match status" value="1"/>
</dbReference>
<evidence type="ECO:0000313" key="12">
    <source>
        <dbReference type="EMBL" id="SUS07365.1"/>
    </source>
</evidence>
<dbReference type="InterPro" id="IPR041489">
    <property type="entry name" value="PDZ_6"/>
</dbReference>
<protein>
    <submittedName>
        <fullName evidence="12">Putative enzyme</fullName>
        <ecNumber evidence="12">3.4.24.-</ecNumber>
    </submittedName>
</protein>
<dbReference type="InterPro" id="IPR004387">
    <property type="entry name" value="Pept_M50_Zn"/>
</dbReference>
<dbReference type="SMART" id="SM00228">
    <property type="entry name" value="PDZ"/>
    <property type="match status" value="1"/>
</dbReference>
<evidence type="ECO:0000256" key="3">
    <source>
        <dbReference type="ARBA" id="ARBA00022670"/>
    </source>
</evidence>
<keyword evidence="5 12" id="KW-0378">Hydrolase</keyword>
<evidence type="ECO:0000256" key="5">
    <source>
        <dbReference type="ARBA" id="ARBA00022801"/>
    </source>
</evidence>
<evidence type="ECO:0000256" key="8">
    <source>
        <dbReference type="ARBA" id="ARBA00023049"/>
    </source>
</evidence>
<dbReference type="SUPFAM" id="SSF50156">
    <property type="entry name" value="PDZ domain-like"/>
    <property type="match status" value="1"/>
</dbReference>
<dbReference type="EMBL" id="UIDG01000357">
    <property type="protein sequence ID" value="SUS07365.1"/>
    <property type="molecule type" value="Genomic_DNA"/>
</dbReference>
<dbReference type="AlphaFoldDB" id="A0A380TG02"/>
<dbReference type="PANTHER" id="PTHR42837:SF2">
    <property type="entry name" value="MEMBRANE METALLOPROTEASE ARASP2, CHLOROPLASTIC-RELATED"/>
    <property type="match status" value="1"/>
</dbReference>
<organism evidence="12">
    <name type="scientific">metagenome</name>
    <dbReference type="NCBI Taxonomy" id="256318"/>
    <lineage>
        <taxon>unclassified sequences</taxon>
        <taxon>metagenomes</taxon>
    </lineage>
</organism>
<dbReference type="Gene3D" id="2.30.42.10">
    <property type="match status" value="1"/>
</dbReference>
<comment type="subcellular location">
    <subcellularLocation>
        <location evidence="2">Membrane</location>
        <topology evidence="2">Multi-pass membrane protein</topology>
    </subcellularLocation>
</comment>
<dbReference type="GO" id="GO:0016020">
    <property type="term" value="C:membrane"/>
    <property type="evidence" value="ECO:0007669"/>
    <property type="project" value="UniProtKB-SubCell"/>
</dbReference>
<sequence>MVILDYAVDYVVPFVLVLSALVFVHELGHYAIARRCGVRVEVFSIGFGPELFGFTDRFETRWKFSAIPLGGYVKMFGEADLAGETPAAPLSLHEQKVSFQHKTCGQRAAIVAAGPLANFAFALLLLGGLFGIVGAPRPLAAVGGVQDDSAAAAAGMRQGDLIVSIDGQAVKWFDDVRTIVRDQPGTALAFTLSRDGHEVVVTATPTRSVSTDPDSAGRETGVLGIRADLAQVGYERLPPLAAAWAAAERCYGLTVQILQALWQIVSGARGADELGGPLRIAQLSGQMAENGVVNLVFFMAALSINLGLINFLPIPMLDGGHLAFYAVEAIRGRPVDKRVQEYGFRFGLIFVLLLMIFATWNDLLSLNVFGFVE</sequence>
<feature type="transmembrane region" description="Helical" evidence="10">
    <location>
        <begin position="342"/>
        <end position="360"/>
    </location>
</feature>
<keyword evidence="6" id="KW-0862">Zinc</keyword>
<dbReference type="InterPro" id="IPR036034">
    <property type="entry name" value="PDZ_sf"/>
</dbReference>
<dbReference type="Pfam" id="PF02163">
    <property type="entry name" value="Peptidase_M50"/>
    <property type="match status" value="1"/>
</dbReference>
<dbReference type="GO" id="GO:0006508">
    <property type="term" value="P:proteolysis"/>
    <property type="evidence" value="ECO:0007669"/>
    <property type="project" value="UniProtKB-KW"/>
</dbReference>
<proteinExistence type="predicted"/>